<dbReference type="KEGG" id="ovb:NB640_06285"/>
<sequence length="57" mass="6386">MALSNSQQHAIQILHKVLETQPNVVSHTSQRTSGDDAARFCISFIEAMSEWLSQQKS</sequence>
<dbReference type="EMBL" id="CP098242">
    <property type="protein sequence ID" value="WAW11233.1"/>
    <property type="molecule type" value="Genomic_DNA"/>
</dbReference>
<dbReference type="RefSeq" id="WP_269310343.1">
    <property type="nucleotide sequence ID" value="NZ_CP098242.1"/>
</dbReference>
<reference evidence="1" key="1">
    <citation type="journal article" date="2022" name="Front. Microbiol.">
        <title>New perspectives on an old grouping: The genomic and phenotypic variability of Oxalobacter formigenes and the implications for calcium oxalate stone prevention.</title>
        <authorList>
            <person name="Chmiel J.A."/>
            <person name="Carr C."/>
            <person name="Stuivenberg G.A."/>
            <person name="Venema R."/>
            <person name="Chanyi R.M."/>
            <person name="Al K.F."/>
            <person name="Giguere D."/>
            <person name="Say H."/>
            <person name="Akouris P.P."/>
            <person name="Dominguez Romero S.A."/>
            <person name="Kwong A."/>
            <person name="Tai V."/>
            <person name="Koval S.F."/>
            <person name="Razvi H."/>
            <person name="Bjazevic J."/>
            <person name="Burton J.P."/>
        </authorList>
    </citation>
    <scope>NUCLEOTIDE SEQUENCE</scope>
    <source>
        <strain evidence="1">WoOx3</strain>
    </source>
</reference>
<name>A0A9E9P4L8_9BURK</name>
<protein>
    <submittedName>
        <fullName evidence="1">Uncharacterized protein</fullName>
    </submittedName>
</protein>
<evidence type="ECO:0000313" key="2">
    <source>
        <dbReference type="Proteomes" id="UP001156215"/>
    </source>
</evidence>
<keyword evidence="2" id="KW-1185">Reference proteome</keyword>
<proteinExistence type="predicted"/>
<dbReference type="Proteomes" id="UP001156215">
    <property type="component" value="Chromosome"/>
</dbReference>
<accession>A0A9E9P4L8</accession>
<gene>
    <name evidence="1" type="ORF">NB640_06285</name>
</gene>
<organism evidence="1 2">
    <name type="scientific">Oxalobacter vibrioformis</name>
    <dbReference type="NCBI Taxonomy" id="933080"/>
    <lineage>
        <taxon>Bacteria</taxon>
        <taxon>Pseudomonadati</taxon>
        <taxon>Pseudomonadota</taxon>
        <taxon>Betaproteobacteria</taxon>
        <taxon>Burkholderiales</taxon>
        <taxon>Oxalobacteraceae</taxon>
        <taxon>Oxalobacter</taxon>
    </lineage>
</organism>
<dbReference type="AlphaFoldDB" id="A0A9E9P4L8"/>
<evidence type="ECO:0000313" key="1">
    <source>
        <dbReference type="EMBL" id="WAW11233.1"/>
    </source>
</evidence>